<feature type="non-terminal residue" evidence="2">
    <location>
        <position position="1"/>
    </location>
</feature>
<feature type="region of interest" description="Disordered" evidence="1">
    <location>
        <begin position="41"/>
        <end position="80"/>
    </location>
</feature>
<sequence>LRYHHDSLLKAYDYLIEKRRVAAPNLSFFLQLIRYEKELRTTKEIDESKHNDDQQNPIEKLDSNQDPAALNTETEDGPPI</sequence>
<feature type="compositionally biased region" description="Basic and acidic residues" evidence="1">
    <location>
        <begin position="41"/>
        <end position="63"/>
    </location>
</feature>
<feature type="non-terminal residue" evidence="2">
    <location>
        <position position="80"/>
    </location>
</feature>
<keyword evidence="3" id="KW-1185">Reference proteome</keyword>
<dbReference type="Gene3D" id="3.90.190.10">
    <property type="entry name" value="Protein tyrosine phosphatase superfamily"/>
    <property type="match status" value="1"/>
</dbReference>
<comment type="caution">
    <text evidence="2">The sequence shown here is derived from an EMBL/GenBank/DDBJ whole genome shotgun (WGS) entry which is preliminary data.</text>
</comment>
<accession>A0A821Z7Y4</accession>
<evidence type="ECO:0000313" key="3">
    <source>
        <dbReference type="Proteomes" id="UP000663873"/>
    </source>
</evidence>
<dbReference type="InterPro" id="IPR029021">
    <property type="entry name" value="Prot-tyrosine_phosphatase-like"/>
</dbReference>
<name>A0A821Z7Y4_9BILA</name>
<dbReference type="EMBL" id="CAJOBP010100056">
    <property type="protein sequence ID" value="CAF4973597.1"/>
    <property type="molecule type" value="Genomic_DNA"/>
</dbReference>
<evidence type="ECO:0000256" key="1">
    <source>
        <dbReference type="SAM" id="MobiDB-lite"/>
    </source>
</evidence>
<dbReference type="Proteomes" id="UP000663873">
    <property type="component" value="Unassembled WGS sequence"/>
</dbReference>
<organism evidence="2 3">
    <name type="scientific">Rotaria socialis</name>
    <dbReference type="NCBI Taxonomy" id="392032"/>
    <lineage>
        <taxon>Eukaryota</taxon>
        <taxon>Metazoa</taxon>
        <taxon>Spiralia</taxon>
        <taxon>Gnathifera</taxon>
        <taxon>Rotifera</taxon>
        <taxon>Eurotatoria</taxon>
        <taxon>Bdelloidea</taxon>
        <taxon>Philodinida</taxon>
        <taxon>Philodinidae</taxon>
        <taxon>Rotaria</taxon>
    </lineage>
</organism>
<dbReference type="SUPFAM" id="SSF52799">
    <property type="entry name" value="(Phosphotyrosine protein) phosphatases II"/>
    <property type="match status" value="1"/>
</dbReference>
<protein>
    <submittedName>
        <fullName evidence="2">Uncharacterized protein</fullName>
    </submittedName>
</protein>
<reference evidence="2" key="1">
    <citation type="submission" date="2021-02" db="EMBL/GenBank/DDBJ databases">
        <authorList>
            <person name="Nowell W R."/>
        </authorList>
    </citation>
    <scope>NUCLEOTIDE SEQUENCE</scope>
</reference>
<evidence type="ECO:0000313" key="2">
    <source>
        <dbReference type="EMBL" id="CAF4973597.1"/>
    </source>
</evidence>
<dbReference type="AlphaFoldDB" id="A0A821Z7Y4"/>
<proteinExistence type="predicted"/>
<gene>
    <name evidence="2" type="ORF">UJA718_LOCUS48908</name>
</gene>